<dbReference type="EMBL" id="CAWUHD010000020">
    <property type="protein sequence ID" value="CAK7216517.1"/>
    <property type="molecule type" value="Genomic_DNA"/>
</dbReference>
<feature type="compositionally biased region" description="Polar residues" evidence="1">
    <location>
        <begin position="402"/>
        <end position="411"/>
    </location>
</feature>
<feature type="compositionally biased region" description="Polar residues" evidence="1">
    <location>
        <begin position="60"/>
        <end position="77"/>
    </location>
</feature>
<reference evidence="3 4" key="1">
    <citation type="submission" date="2024-01" db="EMBL/GenBank/DDBJ databases">
        <authorList>
            <person name="Allen C."/>
            <person name="Tagirdzhanova G."/>
        </authorList>
    </citation>
    <scope>NUCLEOTIDE SEQUENCE [LARGE SCALE GENOMIC DNA]</scope>
</reference>
<protein>
    <recommendedName>
        <fullName evidence="2">YMC020W-like alpha/beta hydrolase domain-containing protein</fullName>
    </recommendedName>
</protein>
<feature type="compositionally biased region" description="Basic and acidic residues" evidence="1">
    <location>
        <begin position="179"/>
        <end position="188"/>
    </location>
</feature>
<comment type="caution">
    <text evidence="3">The sequence shown here is derived from an EMBL/GenBank/DDBJ whole genome shotgun (WGS) entry which is preliminary data.</text>
</comment>
<evidence type="ECO:0000259" key="2">
    <source>
        <dbReference type="Pfam" id="PF26147"/>
    </source>
</evidence>
<feature type="region of interest" description="Disordered" evidence="1">
    <location>
        <begin position="1"/>
        <end position="461"/>
    </location>
</feature>
<accession>A0ABP0BAA0</accession>
<dbReference type="InterPro" id="IPR058934">
    <property type="entry name" value="YMC020W-like"/>
</dbReference>
<gene>
    <name evidence="3" type="ORF">SEUCBS140593_002902</name>
</gene>
<evidence type="ECO:0000313" key="4">
    <source>
        <dbReference type="Proteomes" id="UP001642482"/>
    </source>
</evidence>
<feature type="compositionally biased region" description="Low complexity" evidence="1">
    <location>
        <begin position="322"/>
        <end position="332"/>
    </location>
</feature>
<dbReference type="InterPro" id="IPR058933">
    <property type="entry name" value="YMC020W-like_ab_hydrolase"/>
</dbReference>
<evidence type="ECO:0000256" key="1">
    <source>
        <dbReference type="SAM" id="MobiDB-lite"/>
    </source>
</evidence>
<organism evidence="3 4">
    <name type="scientific">Sporothrix eucalyptigena</name>
    <dbReference type="NCBI Taxonomy" id="1812306"/>
    <lineage>
        <taxon>Eukaryota</taxon>
        <taxon>Fungi</taxon>
        <taxon>Dikarya</taxon>
        <taxon>Ascomycota</taxon>
        <taxon>Pezizomycotina</taxon>
        <taxon>Sordariomycetes</taxon>
        <taxon>Sordariomycetidae</taxon>
        <taxon>Ophiostomatales</taxon>
        <taxon>Ophiostomataceae</taxon>
        <taxon>Sporothrix</taxon>
    </lineage>
</organism>
<dbReference type="PANTHER" id="PTHR47349:SF1">
    <property type="entry name" value="AER328WP"/>
    <property type="match status" value="1"/>
</dbReference>
<feature type="domain" description="YMC020W-like alpha/beta hydrolase" evidence="2">
    <location>
        <begin position="566"/>
        <end position="920"/>
    </location>
</feature>
<sequence>MSPRKRPRAAPSDGVPPPPSASSSSASISSPAVPTPIPSQTSAASQTSDASPDSVMAHSPTGSVAPSVAESTSNASRYASFKDSKNKTRSWYGSWPRKSAASTQVARESILGGTSKPSATANLSRFNTPKTGEESTSSDSPSMGSSALSRKPSTLTLTEAKGNTQSNGKVSQPANGKAAPEDDKKAAKSAENNGAEMTADSAKAAAQPTETKATTEPESIAAEAMDTTQDNGAPAAPVPAPPAASGGWFSWGRKEAAAESKPTAADDPAPKSPEPPKVEDAQAPTTPHAETPQEVQGPPTVERPTTSGSMWTYLWPGGSRATQPTTPETQETSKTEGNGTKATEPTEDVVMEDAPSAPIPVPTASSASSTVGANNSSVPATATASVGSTWAFWSRDARKTTGKSPESTGSAEQGEIAVMGERSEANPKPALSGVKAGGSQTPAKPLSMKDMPVKDAPAKEGLSKDAAIKEAARNAASIAAAAAVAAASNKKNKRLRPKSMEIDESSIPATPPPEIQIQTPTKGNESVPMPAKQQQQQQRPQTPSGSASTVKGQQTPIKPPPPNLLLPTFKSTYRFKDNPSILRQITQLLLRTQQLPANHVFLTKDLPKVKKAVAIGVHGLFPAAYLRPMIGQPTGTSIRFANHAADAVRRWVDSNGCEDCEIEKIALEGEGKIADRVDNLWKLLLNWIDHIRKADLIVLACHSQGVPVGFMLLAKLIDLGIVTTARIGVCAMAGVSLGPFPDYKSGLGILMGSAGELWDFANPESEVSKRYELALKTALDYGVRVAFVGSIDDQVVPLESAIYSPVHHPYVYRAVFVDGRIHAPDFIAHLVGFACKLRNLGVSDHGLIRELSVPLAGSLYSGEGHSRLYDEPQVYDLAVSHCLETASVNKAVCEIAKHGSLTNPNPYHLPWVMRGLLEEDFVKTELHSETAELVKQFDDWKPVTKALKDVKYRLEAVRSRL</sequence>
<proteinExistence type="predicted"/>
<dbReference type="Pfam" id="PF26147">
    <property type="entry name" value="AB_HYDROLASE_YMC0-YMC35"/>
    <property type="match status" value="1"/>
</dbReference>
<feature type="compositionally biased region" description="Polar residues" evidence="1">
    <location>
        <begin position="363"/>
        <end position="388"/>
    </location>
</feature>
<feature type="compositionally biased region" description="Polar residues" evidence="1">
    <location>
        <begin position="115"/>
        <end position="130"/>
    </location>
</feature>
<feature type="compositionally biased region" description="Low complexity" evidence="1">
    <location>
        <begin position="21"/>
        <end position="54"/>
    </location>
</feature>
<feature type="compositionally biased region" description="Polar residues" evidence="1">
    <location>
        <begin position="539"/>
        <end position="556"/>
    </location>
</feature>
<name>A0ABP0BAA0_9PEZI</name>
<dbReference type="PANTHER" id="PTHR47349">
    <property type="entry name" value="CHROMOSOME 8, WHOLE GENOME SHOTGUN SEQUENCE"/>
    <property type="match status" value="1"/>
</dbReference>
<dbReference type="Proteomes" id="UP001642482">
    <property type="component" value="Unassembled WGS sequence"/>
</dbReference>
<feature type="compositionally biased region" description="Polar residues" evidence="1">
    <location>
        <begin position="151"/>
        <end position="174"/>
    </location>
</feature>
<feature type="compositionally biased region" description="Basic and acidic residues" evidence="1">
    <location>
        <begin position="451"/>
        <end position="461"/>
    </location>
</feature>
<feature type="compositionally biased region" description="Polar residues" evidence="1">
    <location>
        <begin position="208"/>
        <end position="217"/>
    </location>
</feature>
<keyword evidence="4" id="KW-1185">Reference proteome</keyword>
<feature type="region of interest" description="Disordered" evidence="1">
    <location>
        <begin position="474"/>
        <end position="565"/>
    </location>
</feature>
<feature type="compositionally biased region" description="Low complexity" evidence="1">
    <location>
        <begin position="474"/>
        <end position="489"/>
    </location>
</feature>
<evidence type="ECO:0000313" key="3">
    <source>
        <dbReference type="EMBL" id="CAK7216517.1"/>
    </source>
</evidence>
<feature type="compositionally biased region" description="Low complexity" evidence="1">
    <location>
        <begin position="135"/>
        <end position="149"/>
    </location>
</feature>